<name>A0A0A9EVP3_ARUDO</name>
<evidence type="ECO:0000313" key="3">
    <source>
        <dbReference type="EMBL" id="JAE03059.1"/>
    </source>
</evidence>
<feature type="compositionally biased region" description="Polar residues" evidence="1">
    <location>
        <begin position="40"/>
        <end position="49"/>
    </location>
</feature>
<dbReference type="AlphaFoldDB" id="A0A0A9EVP3"/>
<feature type="region of interest" description="Disordered" evidence="1">
    <location>
        <begin position="30"/>
        <end position="94"/>
    </location>
</feature>
<dbReference type="GO" id="GO:0071782">
    <property type="term" value="C:endoplasmic reticulum tubular network"/>
    <property type="evidence" value="ECO:0007669"/>
    <property type="project" value="TreeGrafter"/>
</dbReference>
<dbReference type="GO" id="GO:0071786">
    <property type="term" value="P:endoplasmic reticulum tubular network organization"/>
    <property type="evidence" value="ECO:0007669"/>
    <property type="project" value="InterPro"/>
</dbReference>
<dbReference type="PANTHER" id="PTHR22166:SF12">
    <property type="entry name" value="ENDOPLASMIC RETICULUM JUNCTION FORMATION PROTEIN LUNAPARK"/>
    <property type="match status" value="1"/>
</dbReference>
<dbReference type="EMBL" id="GBRH01194837">
    <property type="protein sequence ID" value="JAE03059.1"/>
    <property type="molecule type" value="Transcribed_RNA"/>
</dbReference>
<evidence type="ECO:0000259" key="2">
    <source>
        <dbReference type="Pfam" id="PF10058"/>
    </source>
</evidence>
<feature type="domain" description="Lunapark zinc ribbon" evidence="2">
    <location>
        <begin position="1"/>
        <end position="25"/>
    </location>
</feature>
<sequence>MHNGLARKEDFTFITYYCPHCNALNGSRQHEDHELVANSGKESPSSHSDGCTGLPGASLASSGAASPVASSLPTVEELPADDSGDKVSSDEPAS</sequence>
<organism evidence="3">
    <name type="scientific">Arundo donax</name>
    <name type="common">Giant reed</name>
    <name type="synonym">Donax arundinaceus</name>
    <dbReference type="NCBI Taxonomy" id="35708"/>
    <lineage>
        <taxon>Eukaryota</taxon>
        <taxon>Viridiplantae</taxon>
        <taxon>Streptophyta</taxon>
        <taxon>Embryophyta</taxon>
        <taxon>Tracheophyta</taxon>
        <taxon>Spermatophyta</taxon>
        <taxon>Magnoliopsida</taxon>
        <taxon>Liliopsida</taxon>
        <taxon>Poales</taxon>
        <taxon>Poaceae</taxon>
        <taxon>PACMAD clade</taxon>
        <taxon>Arundinoideae</taxon>
        <taxon>Arundineae</taxon>
        <taxon>Arundo</taxon>
    </lineage>
</organism>
<evidence type="ECO:0000256" key="1">
    <source>
        <dbReference type="SAM" id="MobiDB-lite"/>
    </source>
</evidence>
<feature type="compositionally biased region" description="Low complexity" evidence="1">
    <location>
        <begin position="54"/>
        <end position="73"/>
    </location>
</feature>
<reference evidence="3" key="2">
    <citation type="journal article" date="2015" name="Data Brief">
        <title>Shoot transcriptome of the giant reed, Arundo donax.</title>
        <authorList>
            <person name="Barrero R.A."/>
            <person name="Guerrero F.D."/>
            <person name="Moolhuijzen P."/>
            <person name="Goolsby J.A."/>
            <person name="Tidwell J."/>
            <person name="Bellgard S.E."/>
            <person name="Bellgard M.I."/>
        </authorList>
    </citation>
    <scope>NUCLEOTIDE SEQUENCE</scope>
    <source>
        <tissue evidence="3">Shoot tissue taken approximately 20 cm above the soil surface</tissue>
    </source>
</reference>
<protein>
    <recommendedName>
        <fullName evidence="2">Lunapark zinc ribbon domain-containing protein</fullName>
    </recommendedName>
</protein>
<proteinExistence type="predicted"/>
<dbReference type="Pfam" id="PF10058">
    <property type="entry name" value="Zn_ribbon_10"/>
    <property type="match status" value="1"/>
</dbReference>
<dbReference type="PANTHER" id="PTHR22166">
    <property type="entry name" value="ENDOPLASMIC RETICULUM JUNCTION FORMATION PROTEIN LUNAPARK"/>
    <property type="match status" value="1"/>
</dbReference>
<reference evidence="3" key="1">
    <citation type="submission" date="2014-09" db="EMBL/GenBank/DDBJ databases">
        <authorList>
            <person name="Magalhaes I.L.F."/>
            <person name="Oliveira U."/>
            <person name="Santos F.R."/>
            <person name="Vidigal T.H.D.A."/>
            <person name="Brescovit A.D."/>
            <person name="Santos A.J."/>
        </authorList>
    </citation>
    <scope>NUCLEOTIDE SEQUENCE</scope>
    <source>
        <tissue evidence="3">Shoot tissue taken approximately 20 cm above the soil surface</tissue>
    </source>
</reference>
<dbReference type="InterPro" id="IPR019273">
    <property type="entry name" value="Lunapark_Znf"/>
</dbReference>
<dbReference type="InterPro" id="IPR040115">
    <property type="entry name" value="Lnp"/>
</dbReference>
<feature type="compositionally biased region" description="Basic and acidic residues" evidence="1">
    <location>
        <begin position="83"/>
        <end position="94"/>
    </location>
</feature>
<accession>A0A0A9EVP3</accession>